<evidence type="ECO:0000256" key="2">
    <source>
        <dbReference type="ARBA" id="ARBA00022692"/>
    </source>
</evidence>
<evidence type="ECO:0000313" key="11">
    <source>
        <dbReference type="Proteomes" id="UP001217089"/>
    </source>
</evidence>
<comment type="caution">
    <text evidence="10">The sequence shown here is derived from an EMBL/GenBank/DDBJ whole genome shotgun (WGS) entry which is preliminary data.</text>
</comment>
<gene>
    <name evidence="10" type="ORF">KUTeg_011857</name>
</gene>
<organism evidence="10 11">
    <name type="scientific">Tegillarca granosa</name>
    <name type="common">Malaysian cockle</name>
    <name type="synonym">Anadara granosa</name>
    <dbReference type="NCBI Taxonomy" id="220873"/>
    <lineage>
        <taxon>Eukaryota</taxon>
        <taxon>Metazoa</taxon>
        <taxon>Spiralia</taxon>
        <taxon>Lophotrochozoa</taxon>
        <taxon>Mollusca</taxon>
        <taxon>Bivalvia</taxon>
        <taxon>Autobranchia</taxon>
        <taxon>Pteriomorphia</taxon>
        <taxon>Arcoida</taxon>
        <taxon>Arcoidea</taxon>
        <taxon>Arcidae</taxon>
        <taxon>Tegillarca</taxon>
    </lineage>
</organism>
<dbReference type="PROSITE" id="PS50262">
    <property type="entry name" value="G_PROTEIN_RECEP_F1_2"/>
    <property type="match status" value="1"/>
</dbReference>
<feature type="transmembrane region" description="Helical" evidence="8">
    <location>
        <begin position="289"/>
        <end position="312"/>
    </location>
</feature>
<dbReference type="EMBL" id="JARBDR010000640">
    <property type="protein sequence ID" value="KAJ8309992.1"/>
    <property type="molecule type" value="Genomic_DNA"/>
</dbReference>
<evidence type="ECO:0000256" key="6">
    <source>
        <dbReference type="ARBA" id="ARBA00023170"/>
    </source>
</evidence>
<evidence type="ECO:0000256" key="5">
    <source>
        <dbReference type="ARBA" id="ARBA00023136"/>
    </source>
</evidence>
<evidence type="ECO:0000256" key="4">
    <source>
        <dbReference type="ARBA" id="ARBA00023040"/>
    </source>
</evidence>
<evidence type="ECO:0000256" key="7">
    <source>
        <dbReference type="ARBA" id="ARBA00023224"/>
    </source>
</evidence>
<reference evidence="10 11" key="1">
    <citation type="submission" date="2022-12" db="EMBL/GenBank/DDBJ databases">
        <title>Chromosome-level genome of Tegillarca granosa.</title>
        <authorList>
            <person name="Kim J."/>
        </authorList>
    </citation>
    <scope>NUCLEOTIDE SEQUENCE [LARGE SCALE GENOMIC DNA]</scope>
    <source>
        <strain evidence="10">Teg-2019</strain>
        <tissue evidence="10">Adductor muscle</tissue>
    </source>
</reference>
<dbReference type="SUPFAM" id="SSF81321">
    <property type="entry name" value="Family A G protein-coupled receptor-like"/>
    <property type="match status" value="1"/>
</dbReference>
<evidence type="ECO:0000256" key="8">
    <source>
        <dbReference type="SAM" id="Phobius"/>
    </source>
</evidence>
<evidence type="ECO:0000256" key="1">
    <source>
        <dbReference type="ARBA" id="ARBA00004141"/>
    </source>
</evidence>
<dbReference type="PANTHER" id="PTHR24243:SF230">
    <property type="entry name" value="G-PROTEIN COUPLED RECEPTORS FAMILY 1 PROFILE DOMAIN-CONTAINING PROTEIN"/>
    <property type="match status" value="1"/>
</dbReference>
<dbReference type="InterPro" id="IPR000276">
    <property type="entry name" value="GPCR_Rhodpsn"/>
</dbReference>
<dbReference type="Proteomes" id="UP001217089">
    <property type="component" value="Unassembled WGS sequence"/>
</dbReference>
<dbReference type="Gene3D" id="1.20.1070.10">
    <property type="entry name" value="Rhodopsin 7-helix transmembrane proteins"/>
    <property type="match status" value="1"/>
</dbReference>
<dbReference type="PANTHER" id="PTHR24243">
    <property type="entry name" value="G-PROTEIN COUPLED RECEPTOR"/>
    <property type="match status" value="1"/>
</dbReference>
<feature type="transmembrane region" description="Helical" evidence="8">
    <location>
        <begin position="109"/>
        <end position="131"/>
    </location>
</feature>
<feature type="transmembrane region" description="Helical" evidence="8">
    <location>
        <begin position="69"/>
        <end position="89"/>
    </location>
</feature>
<feature type="transmembrane region" description="Helical" evidence="8">
    <location>
        <begin position="254"/>
        <end position="277"/>
    </location>
</feature>
<dbReference type="InterPro" id="IPR017452">
    <property type="entry name" value="GPCR_Rhodpsn_7TM"/>
</dbReference>
<keyword evidence="6" id="KW-0675">Receptor</keyword>
<comment type="subcellular location">
    <subcellularLocation>
        <location evidence="1">Membrane</location>
        <topology evidence="1">Multi-pass membrane protein</topology>
    </subcellularLocation>
</comment>
<protein>
    <recommendedName>
        <fullName evidence="9">G-protein coupled receptors family 1 profile domain-containing protein</fullName>
    </recommendedName>
</protein>
<evidence type="ECO:0000313" key="10">
    <source>
        <dbReference type="EMBL" id="KAJ8309992.1"/>
    </source>
</evidence>
<feature type="transmembrane region" description="Helical" evidence="8">
    <location>
        <begin position="34"/>
        <end position="57"/>
    </location>
</feature>
<feature type="domain" description="G-protein coupled receptors family 1 profile" evidence="9">
    <location>
        <begin position="49"/>
        <end position="310"/>
    </location>
</feature>
<feature type="transmembrane region" description="Helical" evidence="8">
    <location>
        <begin position="195"/>
        <end position="223"/>
    </location>
</feature>
<keyword evidence="5 8" id="KW-0472">Membrane</keyword>
<evidence type="ECO:0000256" key="3">
    <source>
        <dbReference type="ARBA" id="ARBA00022989"/>
    </source>
</evidence>
<evidence type="ECO:0000259" key="9">
    <source>
        <dbReference type="PROSITE" id="PS50262"/>
    </source>
</evidence>
<accession>A0ABQ9F146</accession>
<keyword evidence="2 8" id="KW-0812">Transmembrane</keyword>
<proteinExistence type="predicted"/>
<sequence>MMENNTGNDSMLGNMSGHSSVQPPGTSIYIPTVLYTYVLPTMAFLGFVGNIASLFAFMSKELKNISSSVYVQGVLIADTGMLISLFFVWLEVLGYRLNHLQVMCQFLVFWQYVCSFLSVWYMVCITTENYITICHPTRINTMCTVPRATKVTVSLAITALSLYIVSVFITKPVSDPATGRDYCSVETQYKTLNTVITYIDSCITLLIPALFIILLITAILLSIAKSIKMKKKRTANRKNKRGSSIPQVRVAKMLLCLSLTYVVLSVPSHVIKLYFLFVDVGGVIPHEAALIQLIFLFVSYLNFSVKFILFAACSSNFRNVQFGSCISSMSYQGVIQK</sequence>
<dbReference type="Pfam" id="PF00001">
    <property type="entry name" value="7tm_1"/>
    <property type="match status" value="1"/>
</dbReference>
<keyword evidence="3 8" id="KW-1133">Transmembrane helix</keyword>
<feature type="transmembrane region" description="Helical" evidence="8">
    <location>
        <begin position="151"/>
        <end position="169"/>
    </location>
</feature>
<keyword evidence="11" id="KW-1185">Reference proteome</keyword>
<keyword evidence="7" id="KW-0807">Transducer</keyword>
<dbReference type="PRINTS" id="PR00237">
    <property type="entry name" value="GPCRRHODOPSN"/>
</dbReference>
<name>A0ABQ9F146_TEGGR</name>
<keyword evidence="4" id="KW-0297">G-protein coupled receptor</keyword>